<feature type="compositionally biased region" description="Basic and acidic residues" evidence="1">
    <location>
        <begin position="525"/>
        <end position="535"/>
    </location>
</feature>
<feature type="compositionally biased region" description="Basic residues" evidence="1">
    <location>
        <begin position="122"/>
        <end position="136"/>
    </location>
</feature>
<feature type="compositionally biased region" description="Polar residues" evidence="1">
    <location>
        <begin position="618"/>
        <end position="639"/>
    </location>
</feature>
<feature type="region of interest" description="Disordered" evidence="1">
    <location>
        <begin position="23"/>
        <end position="247"/>
    </location>
</feature>
<keyword evidence="3" id="KW-1185">Reference proteome</keyword>
<feature type="compositionally biased region" description="Low complexity" evidence="1">
    <location>
        <begin position="673"/>
        <end position="689"/>
    </location>
</feature>
<feature type="compositionally biased region" description="Basic and acidic residues" evidence="1">
    <location>
        <begin position="103"/>
        <end position="121"/>
    </location>
</feature>
<feature type="region of interest" description="Disordered" evidence="1">
    <location>
        <begin position="329"/>
        <end position="349"/>
    </location>
</feature>
<feature type="compositionally biased region" description="Polar residues" evidence="1">
    <location>
        <begin position="504"/>
        <end position="524"/>
    </location>
</feature>
<feature type="compositionally biased region" description="Pro residues" evidence="1">
    <location>
        <begin position="581"/>
        <end position="590"/>
    </location>
</feature>
<name>A0AAD4LQR4_9AGAM</name>
<evidence type="ECO:0000313" key="3">
    <source>
        <dbReference type="Proteomes" id="UP001201163"/>
    </source>
</evidence>
<gene>
    <name evidence="2" type="ORF">EDB92DRAFT_924280</name>
</gene>
<feature type="compositionally biased region" description="Low complexity" evidence="1">
    <location>
        <begin position="640"/>
        <end position="652"/>
    </location>
</feature>
<dbReference type="EMBL" id="JAKELL010000004">
    <property type="protein sequence ID" value="KAH8999069.1"/>
    <property type="molecule type" value="Genomic_DNA"/>
</dbReference>
<feature type="compositionally biased region" description="Basic and acidic residues" evidence="1">
    <location>
        <begin position="443"/>
        <end position="463"/>
    </location>
</feature>
<evidence type="ECO:0000256" key="1">
    <source>
        <dbReference type="SAM" id="MobiDB-lite"/>
    </source>
</evidence>
<feature type="region of interest" description="Disordered" evidence="1">
    <location>
        <begin position="443"/>
        <end position="885"/>
    </location>
</feature>
<feature type="compositionally biased region" description="Basic residues" evidence="1">
    <location>
        <begin position="187"/>
        <end position="196"/>
    </location>
</feature>
<sequence>MDVIGEIYDLPSQQTVPPVTLRVSGYDESNKPITKRSLFSSSQPSRVPFPSAYSDVSNSRFRLPSSRGDAYNSPHDEEHRVQHEAKLESTEIDSAPVTRKSKRVADSSDDGDLRSSQENRHDKRRRKASSRRVKKYVQRDDDVEMEVDESDVKTSRRAKKRDRTEVESTFGADDDINHNEDVDSTLYHHRKRRQRKSTNTFHGQKRGRDLDSPGVDTDYCNPRGKGRAFRRRSATSDTDLSAEDVQTSKDPLCKGRRIGEEWEAHGVQFRVGPDGQRLRKVLIKVDRLKFNMPVDSEHPDRSASVTAIVERWYTEEQYTAAKEAHELAWQDSDKSSVEPEMPNDRVGASSNAGKQLLWASTSNTGSPVRKIRISGHSSAIVSPRISLFSVPPPPQYARRVSSLYSSSVVKPLEMSPKLRPSRSYSKWEKQEIEAEAIARLRRKAEEKEKAKADAEAKAAEETKAALALRSPAPPTLAKSDEKPPVIQTPAPAFSVAQPPKADTQVANSTNTPSLFKIPTSSSDTRSSETKGKPENKPTLAVPAPSFSFSATPVSAAHNSAPTPSGPPPSNPAVSSFFAQSAPPPTAPPPLNTNGPVAPPSSFTFGQTKAPTNAPIANGSLTSQGDGPSAQPRGTFSFPQPSNSTTTTNGSNTAPPPTGGISDSQKPKFNFGISSKPPSTSPSNSSAAPAPSNPPKSIFNFGTSASSSLPSGQPITSPSNTIASSTTMAPSIPSSLTFGGGGKTNGFSTSGAVPTASDIKPSENAGMESRGQSGPKEPVSSATLFGVPNGGANSSTPLFSFGGTGFPKSETGKAPFTFGTSGSTPSVVPPTPGSVFSDSTAKSSAPIAQPLFGAPKNGATGGGFTIAQNSTTPFLFGSSGSQSQKS</sequence>
<feature type="compositionally biased region" description="Polar residues" evidence="1">
    <location>
        <begin position="699"/>
        <end position="736"/>
    </location>
</feature>
<feature type="compositionally biased region" description="Basic residues" evidence="1">
    <location>
        <begin position="224"/>
        <end position="233"/>
    </location>
</feature>
<dbReference type="Proteomes" id="UP001201163">
    <property type="component" value="Unassembled WGS sequence"/>
</dbReference>
<reference evidence="2" key="1">
    <citation type="submission" date="2022-01" db="EMBL/GenBank/DDBJ databases">
        <title>Comparative genomics reveals a dynamic genome evolution in the ectomycorrhizal milk-cap (Lactarius) mushrooms.</title>
        <authorList>
            <consortium name="DOE Joint Genome Institute"/>
            <person name="Lebreton A."/>
            <person name="Tang N."/>
            <person name="Kuo A."/>
            <person name="LaButti K."/>
            <person name="Drula E."/>
            <person name="Barry K."/>
            <person name="Clum A."/>
            <person name="Lipzen A."/>
            <person name="Mousain D."/>
            <person name="Ng V."/>
            <person name="Wang R."/>
            <person name="Wang X."/>
            <person name="Dai Y."/>
            <person name="Henrissat B."/>
            <person name="Grigoriev I.V."/>
            <person name="Guerin-Laguette A."/>
            <person name="Yu F."/>
            <person name="Martin F.M."/>
        </authorList>
    </citation>
    <scope>NUCLEOTIDE SEQUENCE</scope>
    <source>
        <strain evidence="2">QP</strain>
    </source>
</reference>
<protein>
    <submittedName>
        <fullName evidence="2">Uncharacterized protein</fullName>
    </submittedName>
</protein>
<feature type="compositionally biased region" description="Basic and acidic residues" evidence="1">
    <location>
        <begin position="74"/>
        <end position="89"/>
    </location>
</feature>
<dbReference type="AlphaFoldDB" id="A0AAD4LQR4"/>
<feature type="compositionally biased region" description="Polar residues" evidence="1">
    <location>
        <begin position="865"/>
        <end position="885"/>
    </location>
</feature>
<feature type="compositionally biased region" description="Low complexity" evidence="1">
    <location>
        <begin position="571"/>
        <end position="580"/>
    </location>
</feature>
<feature type="compositionally biased region" description="Polar residues" evidence="1">
    <location>
        <begin position="600"/>
        <end position="610"/>
    </location>
</feature>
<organism evidence="2 3">
    <name type="scientific">Lactarius akahatsu</name>
    <dbReference type="NCBI Taxonomy" id="416441"/>
    <lineage>
        <taxon>Eukaryota</taxon>
        <taxon>Fungi</taxon>
        <taxon>Dikarya</taxon>
        <taxon>Basidiomycota</taxon>
        <taxon>Agaricomycotina</taxon>
        <taxon>Agaricomycetes</taxon>
        <taxon>Russulales</taxon>
        <taxon>Russulaceae</taxon>
        <taxon>Lactarius</taxon>
    </lineage>
</organism>
<proteinExistence type="predicted"/>
<accession>A0AAD4LQR4</accession>
<evidence type="ECO:0000313" key="2">
    <source>
        <dbReference type="EMBL" id="KAH8999069.1"/>
    </source>
</evidence>
<comment type="caution">
    <text evidence="2">The sequence shown here is derived from an EMBL/GenBank/DDBJ whole genome shotgun (WGS) entry which is preliminary data.</text>
</comment>
<feature type="compositionally biased region" description="Polar residues" evidence="1">
    <location>
        <begin position="235"/>
        <end position="247"/>
    </location>
</feature>